<dbReference type="Pfam" id="PF19143">
    <property type="entry name" value="Omp85_2"/>
    <property type="match status" value="1"/>
</dbReference>
<dbReference type="GO" id="GO:0016787">
    <property type="term" value="F:hydrolase activity"/>
    <property type="evidence" value="ECO:0007669"/>
    <property type="project" value="UniProtKB-UniRule"/>
</dbReference>
<dbReference type="RefSeq" id="WP_318350700.1">
    <property type="nucleotide sequence ID" value="NZ_AP018694.1"/>
</dbReference>
<feature type="short sequence motif" description="DGA/G" evidence="4">
    <location>
        <begin position="220"/>
        <end position="222"/>
    </location>
</feature>
<evidence type="ECO:0000313" key="7">
    <source>
        <dbReference type="Proteomes" id="UP001193389"/>
    </source>
</evidence>
<evidence type="ECO:0000259" key="5">
    <source>
        <dbReference type="PROSITE" id="PS51635"/>
    </source>
</evidence>
<dbReference type="CDD" id="cd07205">
    <property type="entry name" value="Pat_PNPLA6_PNPLA7_NTE1_like"/>
    <property type="match status" value="1"/>
</dbReference>
<dbReference type="KEGG" id="anf:AQPE_1879"/>
<dbReference type="PROSITE" id="PS51635">
    <property type="entry name" value="PNPLA"/>
    <property type="match status" value="1"/>
</dbReference>
<dbReference type="PANTHER" id="PTHR14226:SF76">
    <property type="entry name" value="NTE FAMILY PROTEIN RSSA"/>
    <property type="match status" value="1"/>
</dbReference>
<feature type="active site" description="Proton acceptor" evidence="4">
    <location>
        <position position="220"/>
    </location>
</feature>
<gene>
    <name evidence="6" type="ORF">AQPE_1879</name>
</gene>
<feature type="active site" description="Nucleophile" evidence="4">
    <location>
        <position position="75"/>
    </location>
</feature>
<keyword evidence="1 4" id="KW-0378">Hydrolase</keyword>
<dbReference type="InterPro" id="IPR002641">
    <property type="entry name" value="PNPLA_dom"/>
</dbReference>
<organism evidence="6 7">
    <name type="scientific">Aquipluma nitroreducens</name>
    <dbReference type="NCBI Taxonomy" id="2010828"/>
    <lineage>
        <taxon>Bacteria</taxon>
        <taxon>Pseudomonadati</taxon>
        <taxon>Bacteroidota</taxon>
        <taxon>Bacteroidia</taxon>
        <taxon>Marinilabiliales</taxon>
        <taxon>Prolixibacteraceae</taxon>
        <taxon>Aquipluma</taxon>
    </lineage>
</organism>
<keyword evidence="7" id="KW-1185">Reference proteome</keyword>
<protein>
    <submittedName>
        <fullName evidence="6">Patatin-like phospholipase</fullName>
    </submittedName>
</protein>
<keyword evidence="3 4" id="KW-0443">Lipid metabolism</keyword>
<dbReference type="AlphaFoldDB" id="A0A5K7S846"/>
<dbReference type="InterPro" id="IPR043864">
    <property type="entry name" value="Omp85-like_dom"/>
</dbReference>
<name>A0A5K7S846_9BACT</name>
<evidence type="ECO:0000313" key="6">
    <source>
        <dbReference type="EMBL" id="BBE17722.1"/>
    </source>
</evidence>
<dbReference type="EMBL" id="AP018694">
    <property type="protein sequence ID" value="BBE17722.1"/>
    <property type="molecule type" value="Genomic_DNA"/>
</dbReference>
<dbReference type="PANTHER" id="PTHR14226">
    <property type="entry name" value="NEUROPATHY TARGET ESTERASE/SWISS CHEESE D.MELANOGASTER"/>
    <property type="match status" value="1"/>
</dbReference>
<dbReference type="Proteomes" id="UP001193389">
    <property type="component" value="Chromosome"/>
</dbReference>
<evidence type="ECO:0000256" key="2">
    <source>
        <dbReference type="ARBA" id="ARBA00022963"/>
    </source>
</evidence>
<dbReference type="Gene3D" id="3.40.1090.10">
    <property type="entry name" value="Cytosolic phospholipase A2 catalytic domain"/>
    <property type="match status" value="2"/>
</dbReference>
<dbReference type="GO" id="GO:0016042">
    <property type="term" value="P:lipid catabolic process"/>
    <property type="evidence" value="ECO:0007669"/>
    <property type="project" value="UniProtKB-UniRule"/>
</dbReference>
<reference evidence="6" key="1">
    <citation type="journal article" date="2020" name="Int. J. Syst. Evol. Microbiol.">
        <title>Aquipluma nitroreducens gen. nov. sp. nov., a novel facultatively anaerobic bacterium isolated from a freshwater lake.</title>
        <authorList>
            <person name="Watanabe M."/>
            <person name="Kojima H."/>
            <person name="Fukui M."/>
        </authorList>
    </citation>
    <scope>NUCLEOTIDE SEQUENCE</scope>
    <source>
        <strain evidence="6">MeG22</strain>
    </source>
</reference>
<feature type="domain" description="PNPLA" evidence="5">
    <location>
        <begin position="42"/>
        <end position="233"/>
    </location>
</feature>
<dbReference type="Pfam" id="PF01734">
    <property type="entry name" value="Patatin"/>
    <property type="match status" value="1"/>
</dbReference>
<feature type="short sequence motif" description="GXSXG" evidence="4">
    <location>
        <begin position="73"/>
        <end position="77"/>
    </location>
</feature>
<sequence length="739" mass="82211">MLKKFIQVSILSILGFCLFLTYPFTGHAQENTEKTGRPKVALVFSGGGAKGFAHIGVLKVLEEEGIPIDMIVGTSMGGLVGGIYSLGYNSSELETLVKSLNWETVLNDDVQRAFLSKNDQLLKQRYIFSLPITKDKRLSLPQGLIKGQNVINIFCGLAGNVPSDADFSKLPIPFACVATDLETGDEVIIKDGFLPTAMFSSMAIPLAFQPVSHNGRLLVDGGIVNNFPTDVAKKMGADIIIGVDIRGDFRDQMNLKSINGVLSQLVNFFDKSKDSINKSLCNIIIKPDVSGYSVSSFNNQAVDTLILRGEKATRNFRTELRQLKTKYDLEPRQISRALVQTKRWHINKLTFTGNFHLEQEFLQKTLNMEIPGDYSSSEIKTAIDKLYGLGGFDRIFYNLIDTGNGETLNFNISTQEVFTQNVGFKANTTDAAAIMVNTTRKNYKNVFGLLSASVELSVNPGIILVAESNRKNVPTLGINLKGKYQNYNVFDKGKKAFEANILYSSGAFYVYQPFMKQFHLGLGFQEEYYHGDIFSKNNTSLTISNQIDQFLTSAYSYLSFDNMDDYYFPTRGSDSYAEFSMITDWKNSNKLSPILLYKTRNVIPLSPKTALLIDLYGRSLFNSDYPPTKTTMIGGEPYSQYFNYHLPFVGLSAVSFADRYVNIGLIGLRFNFANSQYLSILFNAMVQGNESLGLTNVSTTYGGGLKYALKTFLGPLDVTLGYSGSTRKPSFSANFGYWF</sequence>
<evidence type="ECO:0000256" key="4">
    <source>
        <dbReference type="PROSITE-ProRule" id="PRU01161"/>
    </source>
</evidence>
<evidence type="ECO:0000256" key="3">
    <source>
        <dbReference type="ARBA" id="ARBA00023098"/>
    </source>
</evidence>
<feature type="short sequence motif" description="GXGXXG" evidence="4">
    <location>
        <begin position="46"/>
        <end position="51"/>
    </location>
</feature>
<proteinExistence type="predicted"/>
<evidence type="ECO:0000256" key="1">
    <source>
        <dbReference type="ARBA" id="ARBA00022801"/>
    </source>
</evidence>
<accession>A0A5K7S846</accession>
<keyword evidence="2 4" id="KW-0442">Lipid degradation</keyword>
<dbReference type="InterPro" id="IPR016035">
    <property type="entry name" value="Acyl_Trfase/lysoPLipase"/>
</dbReference>
<dbReference type="InterPro" id="IPR050301">
    <property type="entry name" value="NTE"/>
</dbReference>
<dbReference type="SUPFAM" id="SSF52151">
    <property type="entry name" value="FabD/lysophospholipase-like"/>
    <property type="match status" value="1"/>
</dbReference>